<sequence>MSGDGESDRSEDRRSGDASVRWDDLLPESSERGVTPVFLDRKIYRRRRVMDAARLLPAFGTALLMLPMLWAQDYGTAAGAIYLFLIWILLIVTTALIARRLAEPLRDERKEGPSAGPSGAGQTVQQDREG</sequence>
<organism evidence="3 4">
    <name type="scientific">Aliiruegeria haliotis</name>
    <dbReference type="NCBI Taxonomy" id="1280846"/>
    <lineage>
        <taxon>Bacteria</taxon>
        <taxon>Pseudomonadati</taxon>
        <taxon>Pseudomonadota</taxon>
        <taxon>Alphaproteobacteria</taxon>
        <taxon>Rhodobacterales</taxon>
        <taxon>Roseobacteraceae</taxon>
        <taxon>Aliiruegeria</taxon>
    </lineage>
</organism>
<keyword evidence="2" id="KW-1133">Transmembrane helix</keyword>
<comment type="caution">
    <text evidence="3">The sequence shown here is derived from an EMBL/GenBank/DDBJ whole genome shotgun (WGS) entry which is preliminary data.</text>
</comment>
<evidence type="ECO:0000313" key="4">
    <source>
        <dbReference type="Proteomes" id="UP000239480"/>
    </source>
</evidence>
<gene>
    <name evidence="3" type="ORF">CLV78_109166</name>
</gene>
<dbReference type="OrthoDB" id="7871801at2"/>
<evidence type="ECO:0000313" key="3">
    <source>
        <dbReference type="EMBL" id="PRY21553.1"/>
    </source>
</evidence>
<dbReference type="RefSeq" id="WP_106206846.1">
    <property type="nucleotide sequence ID" value="NZ_PVTD01000009.1"/>
</dbReference>
<proteinExistence type="predicted"/>
<dbReference type="Proteomes" id="UP000239480">
    <property type="component" value="Unassembled WGS sequence"/>
</dbReference>
<accession>A0A2T0RK47</accession>
<feature type="transmembrane region" description="Helical" evidence="2">
    <location>
        <begin position="52"/>
        <end position="71"/>
    </location>
</feature>
<dbReference type="AlphaFoldDB" id="A0A2T0RK47"/>
<name>A0A2T0RK47_9RHOB</name>
<dbReference type="EMBL" id="PVTD01000009">
    <property type="protein sequence ID" value="PRY21553.1"/>
    <property type="molecule type" value="Genomic_DNA"/>
</dbReference>
<keyword evidence="2" id="KW-0812">Transmembrane</keyword>
<evidence type="ECO:0000256" key="1">
    <source>
        <dbReference type="SAM" id="MobiDB-lite"/>
    </source>
</evidence>
<feature type="region of interest" description="Disordered" evidence="1">
    <location>
        <begin position="106"/>
        <end position="130"/>
    </location>
</feature>
<keyword evidence="2" id="KW-0472">Membrane</keyword>
<keyword evidence="4" id="KW-1185">Reference proteome</keyword>
<evidence type="ECO:0000256" key="2">
    <source>
        <dbReference type="SAM" id="Phobius"/>
    </source>
</evidence>
<reference evidence="3 4" key="1">
    <citation type="submission" date="2018-03" db="EMBL/GenBank/DDBJ databases">
        <title>Genomic Encyclopedia of Archaeal and Bacterial Type Strains, Phase II (KMG-II): from individual species to whole genera.</title>
        <authorList>
            <person name="Goeker M."/>
        </authorList>
    </citation>
    <scope>NUCLEOTIDE SEQUENCE [LARGE SCALE GENOMIC DNA]</scope>
    <source>
        <strain evidence="3 4">DSM 29328</strain>
    </source>
</reference>
<feature type="compositionally biased region" description="Polar residues" evidence="1">
    <location>
        <begin position="120"/>
        <end position="130"/>
    </location>
</feature>
<feature type="transmembrane region" description="Helical" evidence="2">
    <location>
        <begin position="77"/>
        <end position="98"/>
    </location>
</feature>
<protein>
    <submittedName>
        <fullName evidence="3">Uncharacterized protein</fullName>
    </submittedName>
</protein>